<feature type="region of interest" description="Disordered" evidence="10">
    <location>
        <begin position="1"/>
        <end position="34"/>
    </location>
</feature>
<evidence type="ECO:0000313" key="15">
    <source>
        <dbReference type="Ensembl" id="ENSCAFP00040020357.1"/>
    </source>
</evidence>
<evidence type="ECO:0000256" key="3">
    <source>
        <dbReference type="ARBA" id="ARBA00022652"/>
    </source>
</evidence>
<keyword evidence="11" id="KW-0812">Transmembrane</keyword>
<organism evidence="15 17">
    <name type="scientific">Canis lupus familiaris</name>
    <name type="common">Dog</name>
    <name type="synonym">Canis familiaris</name>
    <dbReference type="NCBI Taxonomy" id="9615"/>
    <lineage>
        <taxon>Eukaryota</taxon>
        <taxon>Metazoa</taxon>
        <taxon>Chordata</taxon>
        <taxon>Craniata</taxon>
        <taxon>Vertebrata</taxon>
        <taxon>Euteleostomi</taxon>
        <taxon>Mammalia</taxon>
        <taxon>Eutheria</taxon>
        <taxon>Laurasiatheria</taxon>
        <taxon>Carnivora</taxon>
        <taxon>Caniformia</taxon>
        <taxon>Canidae</taxon>
        <taxon>Canis</taxon>
    </lineage>
</organism>
<dbReference type="FunFam" id="2.60.40.10:FF:000217">
    <property type="entry name" value="High affinity immunoglobulin gamma Fc receptor I"/>
    <property type="match status" value="1"/>
</dbReference>
<dbReference type="Proteomes" id="UP000694542">
    <property type="component" value="Chromosome 38"/>
</dbReference>
<dbReference type="PROSITE" id="PS50835">
    <property type="entry name" value="IG_LIKE"/>
    <property type="match status" value="2"/>
</dbReference>
<dbReference type="Pfam" id="PF13895">
    <property type="entry name" value="Ig_2"/>
    <property type="match status" value="2"/>
</dbReference>
<evidence type="ECO:0000256" key="10">
    <source>
        <dbReference type="SAM" id="MobiDB-lite"/>
    </source>
</evidence>
<dbReference type="AlphaFoldDB" id="A0A8C0SFB1"/>
<evidence type="ECO:0000313" key="17">
    <source>
        <dbReference type="Proteomes" id="UP000694542"/>
    </source>
</evidence>
<keyword evidence="7" id="KW-0325">Glycoprotein</keyword>
<comment type="subunit">
    <text evidence="8">Forms a heterooligomeric complex with ITAM-containing signaling subunits FCER1G. Interacts (via transmembrane domain) with signaling subunits; this interaction is a prerequisite for receptor complex expression on the cell surface and intracellular signal transduction. Binds the Fc region of antigen-complexed IgG.</text>
</comment>
<dbReference type="Ensembl" id="ENSCAFT00030038154.1">
    <property type="protein sequence ID" value="ENSCAFP00030033286.1"/>
    <property type="gene ID" value="ENSCAFG00030020788.1"/>
</dbReference>
<feature type="transmembrane region" description="Helical" evidence="11">
    <location>
        <begin position="244"/>
        <end position="264"/>
    </location>
</feature>
<dbReference type="CDD" id="cd05753">
    <property type="entry name" value="Ig2_FcgammaR_like"/>
    <property type="match status" value="1"/>
</dbReference>
<evidence type="ECO:0000256" key="9">
    <source>
        <dbReference type="ARBA" id="ARBA00040880"/>
    </source>
</evidence>
<dbReference type="Ensembl" id="ENSCAFT00000086985.2">
    <property type="protein sequence ID" value="ENSCAFP00000058567.1"/>
    <property type="gene ID" value="ENSCAFG00000013015.5"/>
</dbReference>
<evidence type="ECO:0000313" key="14">
    <source>
        <dbReference type="Ensembl" id="ENSCAFP00030033286.1"/>
    </source>
</evidence>
<evidence type="ECO:0000256" key="11">
    <source>
        <dbReference type="SAM" id="Phobius"/>
    </source>
</evidence>
<evidence type="ECO:0000256" key="8">
    <source>
        <dbReference type="ARBA" id="ARBA00038604"/>
    </source>
</evidence>
<dbReference type="InterPro" id="IPR050488">
    <property type="entry name" value="Ig_Fc_receptor"/>
</dbReference>
<dbReference type="GO" id="GO:0019864">
    <property type="term" value="F:IgG binding"/>
    <property type="evidence" value="ECO:0007669"/>
    <property type="project" value="UniProtKB-KW"/>
</dbReference>
<keyword evidence="5 11" id="KW-0472">Membrane</keyword>
<dbReference type="Gene3D" id="2.60.40.10">
    <property type="entry name" value="Immunoglobulins"/>
    <property type="match status" value="2"/>
</dbReference>
<dbReference type="InterPro" id="IPR003599">
    <property type="entry name" value="Ig_sub"/>
</dbReference>
<gene>
    <name evidence="15" type="primary">LOC478984</name>
</gene>
<reference evidence="15" key="4">
    <citation type="submission" date="2025-05" db="UniProtKB">
        <authorList>
            <consortium name="Ensembl"/>
        </authorList>
    </citation>
    <scope>IDENTIFICATION</scope>
</reference>
<reference evidence="13 16" key="1">
    <citation type="journal article" date="2005" name="Nature">
        <title>Genome sequence, comparative analysis and haplotype structure of the domestic dog.</title>
        <authorList>
            <consortium name="Broad Sequencing Platform"/>
            <person name="Lindblad-Toh K."/>
            <person name="Wade C.M."/>
            <person name="Mikkelsen T.S."/>
            <person name="Karlsson E.K."/>
            <person name="Jaffe D.B."/>
            <person name="Kamal M."/>
            <person name="Clamp M."/>
            <person name="Chang J.L."/>
            <person name="Kulbokas E.J. III"/>
            <person name="Zody M.C."/>
            <person name="Mauceli E."/>
            <person name="Xie X."/>
            <person name="Breen M."/>
            <person name="Wayne R.K."/>
            <person name="Ostrander E.A."/>
            <person name="Ponting C.P."/>
            <person name="Galibert F."/>
            <person name="Smith D.R."/>
            <person name="DeJong P.J."/>
            <person name="Kirkness E."/>
            <person name="Alvarez P."/>
            <person name="Biagi T."/>
            <person name="Brockman W."/>
            <person name="Butler J."/>
            <person name="Chin C.W."/>
            <person name="Cook A."/>
            <person name="Cuff J."/>
            <person name="Daly M.J."/>
            <person name="DeCaprio D."/>
            <person name="Gnerre S."/>
            <person name="Grabherr M."/>
            <person name="Kellis M."/>
            <person name="Kleber M."/>
            <person name="Bardeleben C."/>
            <person name="Goodstadt L."/>
            <person name="Heger A."/>
            <person name="Hitte C."/>
            <person name="Kim L."/>
            <person name="Koepfli K.P."/>
            <person name="Parker H.G."/>
            <person name="Pollinger J.P."/>
            <person name="Searle S.M."/>
            <person name="Sutter N.B."/>
            <person name="Thomas R."/>
            <person name="Webber C."/>
            <person name="Baldwin J."/>
            <person name="Abebe A."/>
            <person name="Abouelleil A."/>
            <person name="Aftuck L."/>
            <person name="Ait-Zahra M."/>
            <person name="Aldredge T."/>
            <person name="Allen N."/>
            <person name="An P."/>
            <person name="Anderson S."/>
            <person name="Antoine C."/>
            <person name="Arachchi H."/>
            <person name="Aslam A."/>
            <person name="Ayotte L."/>
            <person name="Bachantsang P."/>
            <person name="Barry A."/>
            <person name="Bayul T."/>
            <person name="Benamara M."/>
            <person name="Berlin A."/>
            <person name="Bessette D."/>
            <person name="Blitshteyn B."/>
            <person name="Bloom T."/>
            <person name="Blye J."/>
            <person name="Boguslavskiy L."/>
            <person name="Bonnet C."/>
            <person name="Boukhgalter B."/>
            <person name="Brown A."/>
            <person name="Cahill P."/>
            <person name="Calixte N."/>
            <person name="Camarata J."/>
            <person name="Cheshatsang Y."/>
            <person name="Chu J."/>
            <person name="Citroen M."/>
            <person name="Collymore A."/>
            <person name="Cooke P."/>
            <person name="Dawoe T."/>
            <person name="Daza R."/>
            <person name="Decktor K."/>
            <person name="DeGray S."/>
            <person name="Dhargay N."/>
            <person name="Dooley K."/>
            <person name="Dooley K."/>
            <person name="Dorje P."/>
            <person name="Dorjee K."/>
            <person name="Dorris L."/>
            <person name="Duffey N."/>
            <person name="Dupes A."/>
            <person name="Egbiremolen O."/>
            <person name="Elong R."/>
            <person name="Falk J."/>
            <person name="Farina A."/>
            <person name="Faro S."/>
            <person name="Ferguson D."/>
            <person name="Ferreira P."/>
            <person name="Fisher S."/>
            <person name="FitzGerald M."/>
            <person name="Foley K."/>
            <person name="Foley C."/>
            <person name="Franke A."/>
            <person name="Friedrich D."/>
            <person name="Gage D."/>
            <person name="Garber M."/>
            <person name="Gearin G."/>
            <person name="Giannoukos G."/>
            <person name="Goode T."/>
            <person name="Goyette A."/>
            <person name="Graham J."/>
            <person name="Grandbois E."/>
            <person name="Gyaltsen K."/>
            <person name="Hafez N."/>
            <person name="Hagopian D."/>
            <person name="Hagos B."/>
            <person name="Hall J."/>
            <person name="Healy C."/>
            <person name="Hegarty R."/>
            <person name="Honan T."/>
            <person name="Horn A."/>
            <person name="Houde N."/>
            <person name="Hughes L."/>
            <person name="Hunnicutt L."/>
            <person name="Husby M."/>
            <person name="Jester B."/>
            <person name="Jones C."/>
            <person name="Kamat A."/>
            <person name="Kanga B."/>
            <person name="Kells C."/>
            <person name="Khazanovich D."/>
            <person name="Kieu A.C."/>
            <person name="Kisner P."/>
            <person name="Kumar M."/>
            <person name="Lance K."/>
            <person name="Landers T."/>
            <person name="Lara M."/>
            <person name="Lee W."/>
            <person name="Leger J.P."/>
            <person name="Lennon N."/>
            <person name="Leuper L."/>
            <person name="LeVine S."/>
            <person name="Liu J."/>
            <person name="Liu X."/>
            <person name="Lokyitsang Y."/>
            <person name="Lokyitsang T."/>
            <person name="Lui A."/>
            <person name="Macdonald J."/>
            <person name="Major J."/>
            <person name="Marabella R."/>
            <person name="Maru K."/>
            <person name="Matthews C."/>
            <person name="McDonough S."/>
            <person name="Mehta T."/>
            <person name="Meldrim J."/>
            <person name="Melnikov A."/>
            <person name="Meneus L."/>
            <person name="Mihalev A."/>
            <person name="Mihova T."/>
            <person name="Miller K."/>
            <person name="Mittelman R."/>
            <person name="Mlenga V."/>
            <person name="Mulrain L."/>
            <person name="Munson G."/>
            <person name="Navidi A."/>
            <person name="Naylor J."/>
            <person name="Nguyen T."/>
            <person name="Nguyen N."/>
            <person name="Nguyen C."/>
            <person name="Nguyen T."/>
            <person name="Nicol R."/>
            <person name="Norbu N."/>
            <person name="Norbu C."/>
            <person name="Novod N."/>
            <person name="Nyima T."/>
            <person name="Olandt P."/>
            <person name="O'Neill B."/>
            <person name="O'Neill K."/>
            <person name="Osman S."/>
            <person name="Oyono L."/>
            <person name="Patti C."/>
            <person name="Perrin D."/>
            <person name="Phunkhang P."/>
            <person name="Pierre F."/>
            <person name="Priest M."/>
            <person name="Rachupka A."/>
            <person name="Raghuraman S."/>
            <person name="Rameau R."/>
            <person name="Ray V."/>
            <person name="Raymond C."/>
            <person name="Rege F."/>
            <person name="Rise C."/>
            <person name="Rogers J."/>
            <person name="Rogov P."/>
            <person name="Sahalie J."/>
            <person name="Settipalli S."/>
            <person name="Sharpe T."/>
            <person name="Shea T."/>
            <person name="Sheehan M."/>
            <person name="Sherpa N."/>
            <person name="Shi J."/>
            <person name="Shih D."/>
            <person name="Sloan J."/>
            <person name="Smith C."/>
            <person name="Sparrow T."/>
            <person name="Stalker J."/>
            <person name="Stange-Thomann N."/>
            <person name="Stavropoulos S."/>
            <person name="Stone C."/>
            <person name="Stone S."/>
            <person name="Sykes S."/>
            <person name="Tchuinga P."/>
            <person name="Tenzing P."/>
            <person name="Tesfaye S."/>
            <person name="Thoulutsang D."/>
            <person name="Thoulutsang Y."/>
            <person name="Topham K."/>
            <person name="Topping I."/>
            <person name="Tsamla T."/>
            <person name="Vassiliev H."/>
            <person name="Venkataraman V."/>
            <person name="Vo A."/>
            <person name="Wangchuk T."/>
            <person name="Wangdi T."/>
            <person name="Weiand M."/>
            <person name="Wilkinson J."/>
            <person name="Wilson A."/>
            <person name="Yadav S."/>
            <person name="Yang S."/>
            <person name="Yang X."/>
            <person name="Young G."/>
            <person name="Yu Q."/>
            <person name="Zainoun J."/>
            <person name="Zembek L."/>
            <person name="Zimmer A."/>
            <person name="Lander E.S."/>
        </authorList>
    </citation>
    <scope>NUCLEOTIDE SEQUENCE [LARGE SCALE GENOMIC DNA]</scope>
    <source>
        <strain evidence="13">Boxer</strain>
    </source>
</reference>
<evidence type="ECO:0000313" key="13">
    <source>
        <dbReference type="Ensembl" id="ENSCAFP00000058567.1"/>
    </source>
</evidence>
<dbReference type="GO" id="GO:0005886">
    <property type="term" value="C:plasma membrane"/>
    <property type="evidence" value="ECO:0007669"/>
    <property type="project" value="UniProtKB-SubCell"/>
</dbReference>
<dbReference type="InterPro" id="IPR013783">
    <property type="entry name" value="Ig-like_fold"/>
</dbReference>
<keyword evidence="4" id="KW-0732">Signal</keyword>
<dbReference type="Proteomes" id="UP000694429">
    <property type="component" value="Chromosome 38"/>
</dbReference>
<dbReference type="InterPro" id="IPR036179">
    <property type="entry name" value="Ig-like_dom_sf"/>
</dbReference>
<accession>A0A8P0TAI9</accession>
<dbReference type="Ensembl" id="ENSCAFT00040023457.1">
    <property type="protein sequence ID" value="ENSCAFP00040020357.1"/>
    <property type="gene ID" value="ENSCAFG00040012704.1"/>
</dbReference>
<feature type="domain" description="Ig-like" evidence="12">
    <location>
        <begin position="156"/>
        <end position="209"/>
    </location>
</feature>
<evidence type="ECO:0000256" key="5">
    <source>
        <dbReference type="ARBA" id="ARBA00023136"/>
    </source>
</evidence>
<evidence type="ECO:0000256" key="4">
    <source>
        <dbReference type="ARBA" id="ARBA00022729"/>
    </source>
</evidence>
<keyword evidence="11" id="KW-1133">Transmembrane helix</keyword>
<feature type="domain" description="Ig-like" evidence="12">
    <location>
        <begin position="61"/>
        <end position="141"/>
    </location>
</feature>
<dbReference type="InterPro" id="IPR007110">
    <property type="entry name" value="Ig-like_dom"/>
</dbReference>
<reference evidence="15" key="2">
    <citation type="submission" date="2018-10" db="EMBL/GenBank/DDBJ databases">
        <title>De novo assembly of a Great Dane genome.</title>
        <authorList>
            <person name="Kidd J.M."/>
            <person name="Pendleton A.L."/>
            <person name="Shen F."/>
            <person name="Emery S."/>
        </authorList>
    </citation>
    <scope>NUCLEOTIDE SEQUENCE [LARGE SCALE GENOMIC DNA]</scope>
    <source>
        <strain evidence="15">Great Dane</strain>
    </source>
</reference>
<dbReference type="PANTHER" id="PTHR11481:SF103">
    <property type="entry name" value="LOW AFFINITY IMMUNOGLOBULIN GAMMA FC REGION RECEPTOR III-A-RELATED"/>
    <property type="match status" value="1"/>
</dbReference>
<comment type="subcellular location">
    <subcellularLocation>
        <location evidence="1">Cell membrane</location>
    </subcellularLocation>
</comment>
<proteinExistence type="predicted"/>
<dbReference type="SMART" id="SM00409">
    <property type="entry name" value="IG"/>
    <property type="match status" value="2"/>
</dbReference>
<dbReference type="PANTHER" id="PTHR11481">
    <property type="entry name" value="IMMUNOGLOBULIN FC RECEPTOR"/>
    <property type="match status" value="1"/>
</dbReference>
<evidence type="ECO:0000256" key="1">
    <source>
        <dbReference type="ARBA" id="ARBA00004236"/>
    </source>
</evidence>
<evidence type="ECO:0000256" key="2">
    <source>
        <dbReference type="ARBA" id="ARBA00022475"/>
    </source>
</evidence>
<sequence length="286" mass="31986">MGLSALKPRCSKSESQTKAESPTMGLQWARSGSEPPWKGQCRAYSPLCPNPPSLGSSADVPKAVVVLEPKWNRVLTMDSVTLKCQGDHLLRDNYTWLHNGRPISNQISTYIIKNASIKNSGEYRCQTDQSKLSDPVQLEVHTGWLLLQVPRLVFQEGELIQLKCHSWKNTPVRNVQYFQNGRGKKFFYNNSEYHIPAATSEHNGSYFCRGIIGKKNESSEAVNIIIQGSSLPSTSLLLSHWPQIPFSLVMALLFAVDTGLYFAVQRDLRSSMGNLKNSKVIWSQGS</sequence>
<name>A0A8C0SFB1_CANLF</name>
<reference evidence="14" key="3">
    <citation type="submission" date="2019-03" db="EMBL/GenBank/DDBJ databases">
        <authorList>
            <person name="Warren W.C."/>
            <person name="Johnson G.S."/>
        </authorList>
    </citation>
    <scope>NUCLEOTIDE SEQUENCE [LARGE SCALE GENOMIC DNA]</scope>
    <source>
        <strain evidence="14">Basenji</strain>
    </source>
</reference>
<evidence type="ECO:0000256" key="6">
    <source>
        <dbReference type="ARBA" id="ARBA00023157"/>
    </source>
</evidence>
<dbReference type="Proteomes" id="UP000002254">
    <property type="component" value="Chromosome 38"/>
</dbReference>
<dbReference type="FunFam" id="2.60.40.10:FF:000356">
    <property type="entry name" value="Low affinity immunoglobulin gamma Fc region receptor III-A"/>
    <property type="match status" value="1"/>
</dbReference>
<accession>A0A8C0SFB1</accession>
<evidence type="ECO:0000313" key="16">
    <source>
        <dbReference type="Proteomes" id="UP000002254"/>
    </source>
</evidence>
<protein>
    <recommendedName>
        <fullName evidence="9">Low affinity immunoglobulin gamma Fc region receptor III-A</fullName>
    </recommendedName>
</protein>
<keyword evidence="2" id="KW-1003">Cell membrane</keyword>
<keyword evidence="6" id="KW-1015">Disulfide bond</keyword>
<evidence type="ECO:0000256" key="7">
    <source>
        <dbReference type="ARBA" id="ARBA00023180"/>
    </source>
</evidence>
<dbReference type="SUPFAM" id="SSF48726">
    <property type="entry name" value="Immunoglobulin"/>
    <property type="match status" value="2"/>
</dbReference>
<evidence type="ECO:0000259" key="12">
    <source>
        <dbReference type="PROSITE" id="PS50835"/>
    </source>
</evidence>
<keyword evidence="3" id="KW-0390">IgG-binding protein</keyword>